<dbReference type="GO" id="GO:0005886">
    <property type="term" value="C:plasma membrane"/>
    <property type="evidence" value="ECO:0007669"/>
    <property type="project" value="TreeGrafter"/>
</dbReference>
<dbReference type="Proteomes" id="UP000694050">
    <property type="component" value="Unassembled WGS sequence"/>
</dbReference>
<evidence type="ECO:0000259" key="5">
    <source>
        <dbReference type="PROSITE" id="PS51384"/>
    </source>
</evidence>
<name>A0A8J5NH50_FUSOX</name>
<comment type="caution">
    <text evidence="6">The sequence shown here is derived from an EMBL/GenBank/DDBJ whole genome shotgun (WGS) entry which is preliminary data.</text>
</comment>
<dbReference type="InterPro" id="IPR013112">
    <property type="entry name" value="FAD-bd_8"/>
</dbReference>
<evidence type="ECO:0000256" key="4">
    <source>
        <dbReference type="ARBA" id="ARBA00023002"/>
    </source>
</evidence>
<dbReference type="AlphaFoldDB" id="A0A8J5NH50"/>
<comment type="similarity">
    <text evidence="1">Belongs to the ferric reductase (FRE) family.</text>
</comment>
<evidence type="ECO:0000313" key="6">
    <source>
        <dbReference type="EMBL" id="KAG7402688.1"/>
    </source>
</evidence>
<sequence>MTLIRCRFWFHSARVSCRLDFIKITLYLRKPLRIRPGQYVDLWTPSSIGSIFQSHPMTVASWSSDPQELLILYAQVQEGFTRKLLQQVEYGDTTSIAMFTGPHGVTLPLDSYDQVLLIATDLGVVALLPYMQYLAYKSHFIESRTKRVHLVWRLKSWSLIQVLASLLNAALEEDEPKENVREGTFSRILESVISISIYGEGHETSSDEKALKSLEKSSRVDLKRGQWNLRAVVKKDTVSSDFSLGQSEKPSAIAASVSPDVRAELNDVIKTSIQHVDLMYTDYQPEG</sequence>
<keyword evidence="6" id="KW-0812">Transmembrane</keyword>
<dbReference type="EMBL" id="JAELUQ010000017">
    <property type="protein sequence ID" value="KAG7402688.1"/>
    <property type="molecule type" value="Genomic_DNA"/>
</dbReference>
<evidence type="ECO:0000256" key="1">
    <source>
        <dbReference type="ARBA" id="ARBA00006278"/>
    </source>
</evidence>
<dbReference type="GO" id="GO:0000293">
    <property type="term" value="F:ferric-chelate reductase activity"/>
    <property type="evidence" value="ECO:0007669"/>
    <property type="project" value="TreeGrafter"/>
</dbReference>
<dbReference type="PANTHER" id="PTHR32361:SF26">
    <property type="entry name" value="FAD-BINDING 8 DOMAIN-CONTAINING PROTEIN-RELATED"/>
    <property type="match status" value="1"/>
</dbReference>
<evidence type="ECO:0000256" key="2">
    <source>
        <dbReference type="ARBA" id="ARBA00022448"/>
    </source>
</evidence>
<keyword evidence="4" id="KW-0560">Oxidoreductase</keyword>
<gene>
    <name evidence="6" type="primary">freB-5</name>
    <name evidence="6" type="ORF">Forpe1208_v017013</name>
</gene>
<dbReference type="PROSITE" id="PS51384">
    <property type="entry name" value="FAD_FR"/>
    <property type="match status" value="1"/>
</dbReference>
<keyword evidence="3" id="KW-0249">Electron transport</keyword>
<organism evidence="6 7">
    <name type="scientific">Fusarium oxysporum f. sp. rapae</name>
    <dbReference type="NCBI Taxonomy" id="485398"/>
    <lineage>
        <taxon>Eukaryota</taxon>
        <taxon>Fungi</taxon>
        <taxon>Dikarya</taxon>
        <taxon>Ascomycota</taxon>
        <taxon>Pezizomycotina</taxon>
        <taxon>Sordariomycetes</taxon>
        <taxon>Hypocreomycetidae</taxon>
        <taxon>Hypocreales</taxon>
        <taxon>Nectriaceae</taxon>
        <taxon>Fusarium</taxon>
        <taxon>Fusarium oxysporum species complex</taxon>
    </lineage>
</organism>
<dbReference type="InterPro" id="IPR017927">
    <property type="entry name" value="FAD-bd_FR_type"/>
</dbReference>
<dbReference type="PANTHER" id="PTHR32361">
    <property type="entry name" value="FERRIC/CUPRIC REDUCTASE TRANSMEMBRANE COMPONENT"/>
    <property type="match status" value="1"/>
</dbReference>
<dbReference type="CDD" id="cd06186">
    <property type="entry name" value="NOX_Duox_like_FAD_NADP"/>
    <property type="match status" value="1"/>
</dbReference>
<dbReference type="Pfam" id="PF08022">
    <property type="entry name" value="FAD_binding_8"/>
    <property type="match status" value="1"/>
</dbReference>
<dbReference type="GO" id="GO:0006879">
    <property type="term" value="P:intracellular iron ion homeostasis"/>
    <property type="evidence" value="ECO:0007669"/>
    <property type="project" value="TreeGrafter"/>
</dbReference>
<dbReference type="InterPro" id="IPR051410">
    <property type="entry name" value="Ferric/Cupric_Reductase"/>
</dbReference>
<feature type="domain" description="FAD-binding FR-type" evidence="5">
    <location>
        <begin position="1"/>
        <end position="109"/>
    </location>
</feature>
<dbReference type="Pfam" id="PF08030">
    <property type="entry name" value="NAD_binding_6"/>
    <property type="match status" value="1"/>
</dbReference>
<proteinExistence type="inferred from homology"/>
<keyword evidence="6" id="KW-0472">Membrane</keyword>
<keyword evidence="2" id="KW-0813">Transport</keyword>
<protein>
    <submittedName>
        <fullName evidence="6">Ferric/cupric reductase transmembrane component B</fullName>
    </submittedName>
</protein>
<evidence type="ECO:0000313" key="7">
    <source>
        <dbReference type="Proteomes" id="UP000694050"/>
    </source>
</evidence>
<reference evidence="6" key="1">
    <citation type="submission" date="2021-04" db="EMBL/GenBank/DDBJ databases">
        <title>First draft genome resource for Brassicaceae pathogens Fusarium oxysporum f. sp. raphani and Fusarium oxysporum f. sp. rapae.</title>
        <authorList>
            <person name="Asai S."/>
        </authorList>
    </citation>
    <scope>NUCLEOTIDE SEQUENCE</scope>
    <source>
        <strain evidence="6">Tf1208</strain>
    </source>
</reference>
<dbReference type="GO" id="GO:0015677">
    <property type="term" value="P:copper ion import"/>
    <property type="evidence" value="ECO:0007669"/>
    <property type="project" value="TreeGrafter"/>
</dbReference>
<dbReference type="InterPro" id="IPR013121">
    <property type="entry name" value="Fe_red_NAD-bd_6"/>
</dbReference>
<evidence type="ECO:0000256" key="3">
    <source>
        <dbReference type="ARBA" id="ARBA00022982"/>
    </source>
</evidence>
<dbReference type="GO" id="GO:0006826">
    <property type="term" value="P:iron ion transport"/>
    <property type="evidence" value="ECO:0007669"/>
    <property type="project" value="TreeGrafter"/>
</dbReference>
<accession>A0A8J5NH50</accession>